<dbReference type="CDD" id="cd00452">
    <property type="entry name" value="KDPG_aldolase"/>
    <property type="match status" value="1"/>
</dbReference>
<reference evidence="6 7" key="1">
    <citation type="submission" date="2019-12" db="EMBL/GenBank/DDBJ databases">
        <title>Genomic-based taxomic classification of the family Erythrobacteraceae.</title>
        <authorList>
            <person name="Xu L."/>
        </authorList>
    </citation>
    <scope>NUCLEOTIDE SEQUENCE [LARGE SCALE GENOMIC DNA]</scope>
    <source>
        <strain evidence="6 7">MCCC 1K01500</strain>
    </source>
</reference>
<dbReference type="Gene3D" id="3.20.20.70">
    <property type="entry name" value="Aldolase class I"/>
    <property type="match status" value="1"/>
</dbReference>
<comment type="subunit">
    <text evidence="3">Homotrimer.</text>
</comment>
<dbReference type="EMBL" id="WTYM01000058">
    <property type="protein sequence ID" value="MXO60835.1"/>
    <property type="molecule type" value="Genomic_DNA"/>
</dbReference>
<dbReference type="PANTHER" id="PTHR30246">
    <property type="entry name" value="2-KETO-3-DEOXY-6-PHOSPHOGLUCONATE ALDOLASE"/>
    <property type="match status" value="1"/>
</dbReference>
<dbReference type="PROSITE" id="PS00160">
    <property type="entry name" value="ALDOLASE_KDPG_KHG_2"/>
    <property type="match status" value="1"/>
</dbReference>
<evidence type="ECO:0000313" key="7">
    <source>
        <dbReference type="Proteomes" id="UP000433652"/>
    </source>
</evidence>
<sequence>MTIDQLLAGGAPPVVAILRGVRPGEVTAIGAALIAAGIRMIEVPLNSPEPFASIAALQDAFGDRALTGAGTVLDVPSVDRLADTGAGLLVAPNTDPQVIARGAQRGLDLMPGFMTPSEAFAAIAAGARRLKLFPAFTLGPAYVGAIRDVLPPEVGVWAVGGVDAGNIREWPAAGAEGVALGSSLYRPGHSAAEVRERAEQIVAALAG</sequence>
<proteinExistence type="inferred from homology"/>
<dbReference type="RefSeq" id="WP_159797373.1">
    <property type="nucleotide sequence ID" value="NZ_WTYM01000058.1"/>
</dbReference>
<dbReference type="OrthoDB" id="7204076at2"/>
<comment type="pathway">
    <text evidence="1">Carbohydrate acid metabolism.</text>
</comment>
<evidence type="ECO:0000256" key="4">
    <source>
        <dbReference type="ARBA" id="ARBA00023239"/>
    </source>
</evidence>
<dbReference type="EC" id="4.1.2.21" evidence="6"/>
<dbReference type="InterPro" id="IPR000887">
    <property type="entry name" value="Aldlse_KDPG_KHG"/>
</dbReference>
<dbReference type="AlphaFoldDB" id="A0A6I4SXU5"/>
<evidence type="ECO:0000256" key="1">
    <source>
        <dbReference type="ARBA" id="ARBA00004761"/>
    </source>
</evidence>
<dbReference type="SUPFAM" id="SSF51569">
    <property type="entry name" value="Aldolase"/>
    <property type="match status" value="1"/>
</dbReference>
<evidence type="ECO:0000256" key="5">
    <source>
        <dbReference type="ARBA" id="ARBA00023277"/>
    </source>
</evidence>
<dbReference type="InterPro" id="IPR031338">
    <property type="entry name" value="KDPG/KHG_AS_2"/>
</dbReference>
<accession>A0A6I4SXU5</accession>
<dbReference type="NCBIfam" id="NF006600">
    <property type="entry name" value="PRK09140.1"/>
    <property type="match status" value="1"/>
</dbReference>
<evidence type="ECO:0000313" key="6">
    <source>
        <dbReference type="EMBL" id="MXO60835.1"/>
    </source>
</evidence>
<dbReference type="InterPro" id="IPR013785">
    <property type="entry name" value="Aldolase_TIM"/>
</dbReference>
<protein>
    <submittedName>
        <fullName evidence="6">2-dehydro-3-deoxy-6-phosphogalactonate aldolase</fullName>
        <ecNumber evidence="6">4.1.2.21</ecNumber>
    </submittedName>
</protein>
<dbReference type="PANTHER" id="PTHR30246:SF1">
    <property type="entry name" value="2-DEHYDRO-3-DEOXY-6-PHOSPHOGALACTONATE ALDOLASE-RELATED"/>
    <property type="match status" value="1"/>
</dbReference>
<evidence type="ECO:0000256" key="2">
    <source>
        <dbReference type="ARBA" id="ARBA00006906"/>
    </source>
</evidence>
<keyword evidence="7" id="KW-1185">Reference proteome</keyword>
<dbReference type="GO" id="GO:0008674">
    <property type="term" value="F:2-dehydro-3-deoxy-6-phosphogalactonate aldolase activity"/>
    <property type="evidence" value="ECO:0007669"/>
    <property type="project" value="UniProtKB-EC"/>
</dbReference>
<dbReference type="Pfam" id="PF01081">
    <property type="entry name" value="Aldolase"/>
    <property type="match status" value="1"/>
</dbReference>
<gene>
    <name evidence="6" type="ORF">GRI89_14935</name>
</gene>
<keyword evidence="5" id="KW-0119">Carbohydrate metabolism</keyword>
<comment type="similarity">
    <text evidence="2">Belongs to the KHG/KDPG aldolase family.</text>
</comment>
<name>A0A6I4SXU5_9SPHN</name>
<comment type="caution">
    <text evidence="6">The sequence shown here is derived from an EMBL/GenBank/DDBJ whole genome shotgun (WGS) entry which is preliminary data.</text>
</comment>
<keyword evidence="4 6" id="KW-0456">Lyase</keyword>
<organism evidence="6 7">
    <name type="scientific">Croceibacterium salegens</name>
    <dbReference type="NCBI Taxonomy" id="1737568"/>
    <lineage>
        <taxon>Bacteria</taxon>
        <taxon>Pseudomonadati</taxon>
        <taxon>Pseudomonadota</taxon>
        <taxon>Alphaproteobacteria</taxon>
        <taxon>Sphingomonadales</taxon>
        <taxon>Erythrobacteraceae</taxon>
        <taxon>Croceibacterium</taxon>
    </lineage>
</organism>
<evidence type="ECO:0000256" key="3">
    <source>
        <dbReference type="ARBA" id="ARBA00011233"/>
    </source>
</evidence>
<dbReference type="Proteomes" id="UP000433652">
    <property type="component" value="Unassembled WGS sequence"/>
</dbReference>